<dbReference type="AlphaFoldDB" id="A0A101IKT3"/>
<dbReference type="PANTHER" id="PTHR12818:SF0">
    <property type="entry name" value="TRNA (ADENINE(37)-N6)-METHYLTRANSFERASE"/>
    <property type="match status" value="1"/>
</dbReference>
<dbReference type="InterPro" id="IPR040372">
    <property type="entry name" value="YaeB-like"/>
</dbReference>
<dbReference type="InterPro" id="IPR036413">
    <property type="entry name" value="YaeB-like_sf"/>
</dbReference>
<name>A0A101IKT3_9EURY</name>
<evidence type="ECO:0000313" key="4">
    <source>
        <dbReference type="EMBL" id="KUK45495.1"/>
    </source>
</evidence>
<proteinExistence type="inferred from homology"/>
<dbReference type="InterPro" id="IPR023368">
    <property type="entry name" value="UPF0066_cons_site"/>
</dbReference>
<reference evidence="5" key="1">
    <citation type="journal article" date="2015" name="MBio">
        <title>Genome-resolved metagenomic analysis reveals roles for candidate phyla and other microbial community members in biogeochemical transformations in oil reservoirs.</title>
        <authorList>
            <person name="Hu P."/>
            <person name="Tom L."/>
            <person name="Singh A."/>
            <person name="Thomas B.C."/>
            <person name="Baker B.J."/>
            <person name="Piceno Y.M."/>
            <person name="Andersen G.L."/>
            <person name="Banfield J.F."/>
        </authorList>
    </citation>
    <scope>NUCLEOTIDE SEQUENCE [LARGE SCALE GENOMIC DNA]</scope>
    <source>
        <strain evidence="5">56_747</strain>
    </source>
</reference>
<dbReference type="NCBIfam" id="TIGR00104">
    <property type="entry name" value="tRNA_TsaA"/>
    <property type="match status" value="1"/>
</dbReference>
<dbReference type="Pfam" id="PF01980">
    <property type="entry name" value="TrmO_N"/>
    <property type="match status" value="1"/>
</dbReference>
<evidence type="ECO:0000313" key="6">
    <source>
        <dbReference type="Proteomes" id="UP000053961"/>
    </source>
</evidence>
<evidence type="ECO:0000256" key="2">
    <source>
        <dbReference type="ARBA" id="ARBA00033753"/>
    </source>
</evidence>
<dbReference type="Proteomes" id="UP000057043">
    <property type="component" value="Unassembled WGS sequence"/>
</dbReference>
<dbReference type="CDD" id="cd09281">
    <property type="entry name" value="UPF0066"/>
    <property type="match status" value="1"/>
</dbReference>
<dbReference type="Proteomes" id="UP000053961">
    <property type="component" value="Unassembled WGS sequence"/>
</dbReference>
<gene>
    <name evidence="4" type="ORF">XD72_0138</name>
    <name evidence="5" type="ORF">XE07_0623</name>
</gene>
<comment type="similarity">
    <text evidence="2">Belongs to the tRNA methyltransferase O family.</text>
</comment>
<dbReference type="SUPFAM" id="SSF118196">
    <property type="entry name" value="YaeB-like"/>
    <property type="match status" value="1"/>
</dbReference>
<dbReference type="EMBL" id="LGFT01000002">
    <property type="protein sequence ID" value="KUK45495.1"/>
    <property type="molecule type" value="Genomic_DNA"/>
</dbReference>
<comment type="caution">
    <text evidence="5">The sequence shown here is derived from an EMBL/GenBank/DDBJ whole genome shotgun (WGS) entry which is preliminary data.</text>
</comment>
<keyword evidence="1" id="KW-0949">S-adenosyl-L-methionine</keyword>
<dbReference type="InterPro" id="IPR036414">
    <property type="entry name" value="YaeB_N_sf"/>
</dbReference>
<organism evidence="5 6">
    <name type="scientific">Methanothrix harundinacea</name>
    <dbReference type="NCBI Taxonomy" id="301375"/>
    <lineage>
        <taxon>Archaea</taxon>
        <taxon>Methanobacteriati</taxon>
        <taxon>Methanobacteriota</taxon>
        <taxon>Stenosarchaea group</taxon>
        <taxon>Methanomicrobia</taxon>
        <taxon>Methanotrichales</taxon>
        <taxon>Methanotrichaceae</taxon>
        <taxon>Methanothrix</taxon>
    </lineage>
</organism>
<sequence>MNLKQIGIIHSPFKTKAEAPFQGRHSNEVCEVEVFEEFLPGLTDVEGCTHLILLYWLDRADRKMLKAFPPYDGKEHGVFSTRSPNRPNPIGIGIVELLGIEEGRLRVRGLDAMEGSPLVDIKPYFSEVDSIPNATVGWRK</sequence>
<dbReference type="EMBL" id="LGHB01000005">
    <property type="protein sequence ID" value="KUK97052.1"/>
    <property type="molecule type" value="Genomic_DNA"/>
</dbReference>
<dbReference type="PROSITE" id="PS51668">
    <property type="entry name" value="TSAA_2"/>
    <property type="match status" value="1"/>
</dbReference>
<evidence type="ECO:0000256" key="1">
    <source>
        <dbReference type="ARBA" id="ARBA00022691"/>
    </source>
</evidence>
<dbReference type="PROSITE" id="PS01318">
    <property type="entry name" value="TSAA_1"/>
    <property type="match status" value="1"/>
</dbReference>
<feature type="domain" description="TsaA-like" evidence="3">
    <location>
        <begin position="3"/>
        <end position="133"/>
    </location>
</feature>
<evidence type="ECO:0000259" key="3">
    <source>
        <dbReference type="PROSITE" id="PS51668"/>
    </source>
</evidence>
<protein>
    <recommendedName>
        <fullName evidence="3">TsaA-like domain-containing protein</fullName>
    </recommendedName>
</protein>
<accession>A0A101IKT3</accession>
<dbReference type="PATRIC" id="fig|301375.6.peg.1533"/>
<evidence type="ECO:0000313" key="5">
    <source>
        <dbReference type="EMBL" id="KUK97052.1"/>
    </source>
</evidence>
<dbReference type="PANTHER" id="PTHR12818">
    <property type="entry name" value="TRNA (ADENINE(37)-N6)-METHYLTRANSFERASE"/>
    <property type="match status" value="1"/>
</dbReference>
<dbReference type="InterPro" id="IPR023370">
    <property type="entry name" value="TrmO-like_N"/>
</dbReference>
<reference evidence="6 7" key="2">
    <citation type="journal article" date="2015" name="MBio">
        <title>Genome-Resolved Metagenomic Analysis Reveals Roles for Candidate Phyla and Other Microbial Community Members in Biogeochemical Transformations in Oil Reservoirs.</title>
        <authorList>
            <person name="Hu P."/>
            <person name="Tom L."/>
            <person name="Singh A."/>
            <person name="Thomas B.C."/>
            <person name="Baker B.J."/>
            <person name="Piceno Y.M."/>
            <person name="Andersen G.L."/>
            <person name="Banfield J.F."/>
        </authorList>
    </citation>
    <scope>NUCLEOTIDE SEQUENCE [LARGE SCALE GENOMIC DNA]</scope>
    <source>
        <strain evidence="4">57_489</strain>
    </source>
</reference>
<evidence type="ECO:0000313" key="7">
    <source>
        <dbReference type="Proteomes" id="UP000057043"/>
    </source>
</evidence>
<dbReference type="Gene3D" id="2.40.30.70">
    <property type="entry name" value="YaeB-like"/>
    <property type="match status" value="1"/>
</dbReference>